<sequence length="352" mass="36145">MTSHPGLRLAAESVVLILATFAATALLFALFVAAAGAPPTGVFYDIYLGAFGSWFSWQNTLTRAAPFMLAALCTALPARLGLLVIGNEGALVIGGVAAAAAGISLNGVAPLAVQVGMFVAAAVAGGLWIAGALALRHYRGVNETISTLLLNYLAIALLLWLVGGPLHDPASLNKPSTPSIGSANMLGDMPGMSVHWGLAYGVIACALLFVLFRYTTFGFAARIIGGNVRAAQLNGLAVARITLIVGFLAGAAAGVAGMVEVAAVHGRANESLVAGYGYVGILVAFLARQNLAMIVPVAILLGGIEASGGLLQRHFELPDATTTVLQGTLFMLLLASESLRGRIFPIRVQEAN</sequence>
<evidence type="ECO:0000256" key="5">
    <source>
        <dbReference type="ARBA" id="ARBA00023136"/>
    </source>
</evidence>
<feature type="transmembrane region" description="Helical" evidence="6">
    <location>
        <begin position="115"/>
        <end position="135"/>
    </location>
</feature>
<keyword evidence="8" id="KW-1185">Reference proteome</keyword>
<dbReference type="STRING" id="1033802.SSPSH_001363"/>
<keyword evidence="3 6" id="KW-0812">Transmembrane</keyword>
<accession>U2FUH8</accession>
<dbReference type="CDD" id="cd06580">
    <property type="entry name" value="TM_PBP1_transp_TpRbsC_like"/>
    <property type="match status" value="1"/>
</dbReference>
<evidence type="ECO:0000256" key="3">
    <source>
        <dbReference type="ARBA" id="ARBA00022692"/>
    </source>
</evidence>
<dbReference type="PANTHER" id="PTHR47089:SF1">
    <property type="entry name" value="GUANOSINE ABC TRANSPORTER PERMEASE PROTEIN NUPP"/>
    <property type="match status" value="1"/>
</dbReference>
<feature type="transmembrane region" description="Helical" evidence="6">
    <location>
        <begin position="147"/>
        <end position="166"/>
    </location>
</feature>
<evidence type="ECO:0000256" key="4">
    <source>
        <dbReference type="ARBA" id="ARBA00022989"/>
    </source>
</evidence>
<keyword evidence="2" id="KW-1003">Cell membrane</keyword>
<keyword evidence="5 6" id="KW-0472">Membrane</keyword>
<keyword evidence="4 6" id="KW-1133">Transmembrane helix</keyword>
<protein>
    <submittedName>
        <fullName evidence="7">ABC transporter permease protein</fullName>
    </submittedName>
</protein>
<gene>
    <name evidence="7" type="ORF">SSPSH_001363</name>
</gene>
<feature type="transmembrane region" description="Helical" evidence="6">
    <location>
        <begin position="194"/>
        <end position="212"/>
    </location>
</feature>
<dbReference type="RefSeq" id="WP_006912859.1">
    <property type="nucleotide sequence ID" value="NZ_AFNV02000008.1"/>
</dbReference>
<name>U2FUH8_9GAMM</name>
<evidence type="ECO:0000256" key="6">
    <source>
        <dbReference type="SAM" id="Phobius"/>
    </source>
</evidence>
<dbReference type="GO" id="GO:0005886">
    <property type="term" value="C:plasma membrane"/>
    <property type="evidence" value="ECO:0007669"/>
    <property type="project" value="UniProtKB-SubCell"/>
</dbReference>
<dbReference type="OrthoDB" id="9809785at2"/>
<dbReference type="Proteomes" id="UP000006242">
    <property type="component" value="Unassembled WGS sequence"/>
</dbReference>
<evidence type="ECO:0000313" key="8">
    <source>
        <dbReference type="Proteomes" id="UP000006242"/>
    </source>
</evidence>
<dbReference type="Pfam" id="PF02653">
    <property type="entry name" value="BPD_transp_2"/>
    <property type="match status" value="1"/>
</dbReference>
<evidence type="ECO:0000256" key="1">
    <source>
        <dbReference type="ARBA" id="ARBA00004429"/>
    </source>
</evidence>
<organism evidence="7 8">
    <name type="scientific">Salinisphaera shabanensis E1L3A</name>
    <dbReference type="NCBI Taxonomy" id="1033802"/>
    <lineage>
        <taxon>Bacteria</taxon>
        <taxon>Pseudomonadati</taxon>
        <taxon>Pseudomonadota</taxon>
        <taxon>Gammaproteobacteria</taxon>
        <taxon>Salinisphaerales</taxon>
        <taxon>Salinisphaeraceae</taxon>
        <taxon>Salinisphaera</taxon>
    </lineage>
</organism>
<dbReference type="AlphaFoldDB" id="U2FUH8"/>
<feature type="transmembrane region" description="Helical" evidence="6">
    <location>
        <begin position="276"/>
        <end position="304"/>
    </location>
</feature>
<comment type="subcellular location">
    <subcellularLocation>
        <location evidence="1">Cell inner membrane</location>
        <topology evidence="1">Multi-pass membrane protein</topology>
    </subcellularLocation>
</comment>
<evidence type="ECO:0000256" key="2">
    <source>
        <dbReference type="ARBA" id="ARBA00022475"/>
    </source>
</evidence>
<dbReference type="eggNOG" id="COG4603">
    <property type="taxonomic scope" value="Bacteria"/>
</dbReference>
<dbReference type="InterPro" id="IPR001851">
    <property type="entry name" value="ABC_transp_permease"/>
</dbReference>
<dbReference type="GO" id="GO:0022857">
    <property type="term" value="F:transmembrane transporter activity"/>
    <property type="evidence" value="ECO:0007669"/>
    <property type="project" value="InterPro"/>
</dbReference>
<proteinExistence type="predicted"/>
<feature type="transmembrane region" description="Helical" evidence="6">
    <location>
        <begin position="90"/>
        <end position="109"/>
    </location>
</feature>
<feature type="transmembrane region" description="Helical" evidence="6">
    <location>
        <begin position="60"/>
        <end position="78"/>
    </location>
</feature>
<comment type="caution">
    <text evidence="7">The sequence shown here is derived from an EMBL/GenBank/DDBJ whole genome shotgun (WGS) entry which is preliminary data.</text>
</comment>
<dbReference type="PANTHER" id="PTHR47089">
    <property type="entry name" value="ABC TRANSPORTER, PERMEASE PROTEIN"/>
    <property type="match status" value="1"/>
</dbReference>
<evidence type="ECO:0000313" key="7">
    <source>
        <dbReference type="EMBL" id="ERJ19594.1"/>
    </source>
</evidence>
<reference evidence="7 8" key="2">
    <citation type="journal article" date="2013" name="PLoS ONE">
        <title>INDIGO - INtegrated Data Warehouse of MIcrobial GenOmes with Examples from the Red Sea Extremophiles.</title>
        <authorList>
            <person name="Alam I."/>
            <person name="Antunes A."/>
            <person name="Kamau A.A."/>
            <person name="Ba Alawi W."/>
            <person name="Kalkatawi M."/>
            <person name="Stingl U."/>
            <person name="Bajic V.B."/>
        </authorList>
    </citation>
    <scope>NUCLEOTIDE SEQUENCE [LARGE SCALE GENOMIC DNA]</scope>
    <source>
        <strain evidence="7 8">E1L3A</strain>
    </source>
</reference>
<feature type="transmembrane region" description="Helical" evidence="6">
    <location>
        <begin position="233"/>
        <end position="256"/>
    </location>
</feature>
<reference evidence="7 8" key="1">
    <citation type="journal article" date="2011" name="J. Bacteriol.">
        <title>Genome sequence of Salinisphaera shabanensis, a gammaproteobacterium from the harsh, variable environment of the brine-seawater interface of the Shaban Deep in the Red Sea.</title>
        <authorList>
            <person name="Antunes A."/>
            <person name="Alam I."/>
            <person name="Bajic V.B."/>
            <person name="Stingl U."/>
        </authorList>
    </citation>
    <scope>NUCLEOTIDE SEQUENCE [LARGE SCALE GENOMIC DNA]</scope>
    <source>
        <strain evidence="7 8">E1L3A</strain>
    </source>
</reference>
<dbReference type="EMBL" id="AFNV02000008">
    <property type="protein sequence ID" value="ERJ19594.1"/>
    <property type="molecule type" value="Genomic_DNA"/>
</dbReference>